<feature type="region of interest" description="Disordered" evidence="1">
    <location>
        <begin position="1"/>
        <end position="25"/>
    </location>
</feature>
<proteinExistence type="predicted"/>
<accession>A0A8J2STN5</accession>
<protein>
    <submittedName>
        <fullName evidence="2">Uncharacterized protein</fullName>
    </submittedName>
</protein>
<dbReference type="SUPFAM" id="SSF48452">
    <property type="entry name" value="TPR-like"/>
    <property type="match status" value="1"/>
</dbReference>
<feature type="compositionally biased region" description="Low complexity" evidence="1">
    <location>
        <begin position="1"/>
        <end position="13"/>
    </location>
</feature>
<dbReference type="InterPro" id="IPR050754">
    <property type="entry name" value="FKBP4/5/8-like"/>
</dbReference>
<sequence>MAADEAAAAATTDQPSMTKDEAPDWVPNRAFLDACASLGLEKPPSLLTDTPAYEPPRPREPEEPEPDPEPVRASDAFGGVRAMLEATDPVERAVTAAMAAKQRANAALKEGDAALARKRYLAALCALDEVAGRARQVLIARKVLRRDEDDVPETPLQAAARESLLLEAELRLNLAQACLTCGDAAAALGACDAYFALKDAPESNARDAKAHFRAARALEALDRLQEAEGHLRDAAAAAPDDRGVAAALRRVRAARAAKRKHVPKASFRGVLLS</sequence>
<name>A0A8J2STN5_9STRA</name>
<gene>
    <name evidence="2" type="ORF">PECAL_4P00280</name>
</gene>
<dbReference type="Gene3D" id="1.25.40.10">
    <property type="entry name" value="Tetratricopeptide repeat domain"/>
    <property type="match status" value="1"/>
</dbReference>
<dbReference type="PANTHER" id="PTHR46512">
    <property type="entry name" value="PEPTIDYLPROLYL ISOMERASE"/>
    <property type="match status" value="1"/>
</dbReference>
<evidence type="ECO:0000313" key="3">
    <source>
        <dbReference type="Proteomes" id="UP000789595"/>
    </source>
</evidence>
<dbReference type="Proteomes" id="UP000789595">
    <property type="component" value="Unassembled WGS sequence"/>
</dbReference>
<evidence type="ECO:0000313" key="2">
    <source>
        <dbReference type="EMBL" id="CAH0372869.1"/>
    </source>
</evidence>
<evidence type="ECO:0000256" key="1">
    <source>
        <dbReference type="SAM" id="MobiDB-lite"/>
    </source>
</evidence>
<comment type="caution">
    <text evidence="2">The sequence shown here is derived from an EMBL/GenBank/DDBJ whole genome shotgun (WGS) entry which is preliminary data.</text>
</comment>
<reference evidence="2" key="1">
    <citation type="submission" date="2021-11" db="EMBL/GenBank/DDBJ databases">
        <authorList>
            <consortium name="Genoscope - CEA"/>
            <person name="William W."/>
        </authorList>
    </citation>
    <scope>NUCLEOTIDE SEQUENCE</scope>
</reference>
<dbReference type="InterPro" id="IPR011990">
    <property type="entry name" value="TPR-like_helical_dom_sf"/>
</dbReference>
<organism evidence="2 3">
    <name type="scientific">Pelagomonas calceolata</name>
    <dbReference type="NCBI Taxonomy" id="35677"/>
    <lineage>
        <taxon>Eukaryota</taxon>
        <taxon>Sar</taxon>
        <taxon>Stramenopiles</taxon>
        <taxon>Ochrophyta</taxon>
        <taxon>Pelagophyceae</taxon>
        <taxon>Pelagomonadales</taxon>
        <taxon>Pelagomonadaceae</taxon>
        <taxon>Pelagomonas</taxon>
    </lineage>
</organism>
<dbReference type="EMBL" id="CAKKNE010000004">
    <property type="protein sequence ID" value="CAH0372869.1"/>
    <property type="molecule type" value="Genomic_DNA"/>
</dbReference>
<feature type="region of interest" description="Disordered" evidence="1">
    <location>
        <begin position="41"/>
        <end position="74"/>
    </location>
</feature>
<keyword evidence="3" id="KW-1185">Reference proteome</keyword>
<dbReference type="AlphaFoldDB" id="A0A8J2STN5"/>